<dbReference type="AlphaFoldDB" id="A0AAD2FQ07"/>
<accession>A0AAD2FQ07</accession>
<name>A0AAD2FQ07_9STRA</name>
<feature type="domain" description="KA1" evidence="2">
    <location>
        <begin position="111"/>
        <end position="166"/>
    </location>
</feature>
<protein>
    <recommendedName>
        <fullName evidence="2">KA1 domain-containing protein</fullName>
    </recommendedName>
</protein>
<evidence type="ECO:0000313" key="4">
    <source>
        <dbReference type="Proteomes" id="UP001295423"/>
    </source>
</evidence>
<sequence length="454" mass="50374">MSFFSSNNNSRSESESSLPPAPESLSANQLPQSLLISNSSSSIAMPPRPRTPWAVKDHSLKHIPKYYPPMDPNCTAFVPGTTASVVAFRIAECLRQHSVAVEYDNESITANAMTVDRCHFEIQLWKGKITPTVDYSHGVVVEIQRRSGNTISFHQVCTAILQAARGESSGADHRKPHQTNAMEYTHMPSLTARPPTLSRKPAASTSDVVSAKVTLEKIQEQLRKDRLECQQLAMERLIQLTTPTVCGYSHALETSKILLSESWLYPYIIAEQDETEPMEADEPKSTSFALLKPTLKRSLSPRLTNDNFCQNEKQHETHLRAFALRVLFNALSNVVDAQNKEDAQFLSNLLQSPDCPLLESKLLETLAEDLQGANRPPSVVEASIGLATIHEAALAVGCLRIMAENAPAVKQFWNSEHMLERLQVARSCGRSTHAFLQAQTDLVHYSLTEDARSC</sequence>
<keyword evidence="4" id="KW-1185">Reference proteome</keyword>
<comment type="caution">
    <text evidence="3">The sequence shown here is derived from an EMBL/GenBank/DDBJ whole genome shotgun (WGS) entry which is preliminary data.</text>
</comment>
<proteinExistence type="predicted"/>
<feature type="region of interest" description="Disordered" evidence="1">
    <location>
        <begin position="1"/>
        <end position="26"/>
    </location>
</feature>
<dbReference type="EMBL" id="CAKOGP040001758">
    <property type="protein sequence ID" value="CAJ1949139.1"/>
    <property type="molecule type" value="Genomic_DNA"/>
</dbReference>
<organism evidence="3 4">
    <name type="scientific">Cylindrotheca closterium</name>
    <dbReference type="NCBI Taxonomy" id="2856"/>
    <lineage>
        <taxon>Eukaryota</taxon>
        <taxon>Sar</taxon>
        <taxon>Stramenopiles</taxon>
        <taxon>Ochrophyta</taxon>
        <taxon>Bacillariophyta</taxon>
        <taxon>Bacillariophyceae</taxon>
        <taxon>Bacillariophycidae</taxon>
        <taxon>Bacillariales</taxon>
        <taxon>Bacillariaceae</taxon>
        <taxon>Cylindrotheca</taxon>
    </lineage>
</organism>
<dbReference type="Proteomes" id="UP001295423">
    <property type="component" value="Unassembled WGS sequence"/>
</dbReference>
<reference evidence="3" key="1">
    <citation type="submission" date="2023-08" db="EMBL/GenBank/DDBJ databases">
        <authorList>
            <person name="Audoor S."/>
            <person name="Bilcke G."/>
        </authorList>
    </citation>
    <scope>NUCLEOTIDE SEQUENCE</scope>
</reference>
<evidence type="ECO:0000256" key="1">
    <source>
        <dbReference type="SAM" id="MobiDB-lite"/>
    </source>
</evidence>
<gene>
    <name evidence="3" type="ORF">CYCCA115_LOCUS11945</name>
</gene>
<dbReference type="PROSITE" id="PS50032">
    <property type="entry name" value="KA1"/>
    <property type="match status" value="1"/>
</dbReference>
<evidence type="ECO:0000259" key="2">
    <source>
        <dbReference type="PROSITE" id="PS50032"/>
    </source>
</evidence>
<dbReference type="InterPro" id="IPR001772">
    <property type="entry name" value="KA1_dom"/>
</dbReference>
<evidence type="ECO:0000313" key="3">
    <source>
        <dbReference type="EMBL" id="CAJ1949139.1"/>
    </source>
</evidence>